<sequence length="411" mass="46855">MNLQTGTYYWPITFPEAPSFPSLEENLTCDVVIIGGGSSAAQCAYYLAGSGLEVVVLEKGRIGGGSTSTNTAIIQYSGEKMFTALVNTFGENYVGRHLKLLKEAIDEIEAASRGVDIDCEFRRRDTLYAASCSEDIDRLRIEYEFIKRHGIKIDFWNRPQIEEKYPFSRDAAIYSYDDGELNPYKFTHALFQFAANRGIRIYEHTAMNGHRYDRQRQRMIVTTNTRKEINARHVIFAAGYENMEIRKEKQASFVSTYTVTTQPVADLSSWHNRTLLWETARPYLYMRTTVDNRIIVGGLDENTAYPERRDSKLIHKKDMLLAAFNRLFPDIQVEPAFYSAAFYGGMADGLPIIGKYEEYPNSYFLLAYGDNGTVYSQLLAKLIVQEIVEGHSPDLALYLQDRPLLQALVDQ</sequence>
<evidence type="ECO:0000313" key="2">
    <source>
        <dbReference type="EMBL" id="MDI4649259.1"/>
    </source>
</evidence>
<protein>
    <submittedName>
        <fullName evidence="2">FAD-dependent oxidoreductase</fullName>
        <ecNumber evidence="2">1.-.-.-</ecNumber>
    </submittedName>
</protein>
<dbReference type="EMBL" id="JAGRPV010000001">
    <property type="protein sequence ID" value="MDI4649259.1"/>
    <property type="molecule type" value="Genomic_DNA"/>
</dbReference>
<evidence type="ECO:0000313" key="3">
    <source>
        <dbReference type="Proteomes" id="UP001161691"/>
    </source>
</evidence>
<dbReference type="InterPro" id="IPR036188">
    <property type="entry name" value="FAD/NAD-bd_sf"/>
</dbReference>
<evidence type="ECO:0000259" key="1">
    <source>
        <dbReference type="Pfam" id="PF01266"/>
    </source>
</evidence>
<accession>A0ABT6TRB6</accession>
<dbReference type="GO" id="GO:0016491">
    <property type="term" value="F:oxidoreductase activity"/>
    <property type="evidence" value="ECO:0007669"/>
    <property type="project" value="UniProtKB-KW"/>
</dbReference>
<dbReference type="Gene3D" id="3.30.9.10">
    <property type="entry name" value="D-Amino Acid Oxidase, subunit A, domain 2"/>
    <property type="match status" value="1"/>
</dbReference>
<dbReference type="Pfam" id="PF01266">
    <property type="entry name" value="DAO"/>
    <property type="match status" value="1"/>
</dbReference>
<organism evidence="2 3">
    <name type="scientific">Cohnella hashimotonis</name>
    <dbReference type="NCBI Taxonomy" id="2826895"/>
    <lineage>
        <taxon>Bacteria</taxon>
        <taxon>Bacillati</taxon>
        <taxon>Bacillota</taxon>
        <taxon>Bacilli</taxon>
        <taxon>Bacillales</taxon>
        <taxon>Paenibacillaceae</taxon>
        <taxon>Cohnella</taxon>
    </lineage>
</organism>
<dbReference type="RefSeq" id="WP_282911914.1">
    <property type="nucleotide sequence ID" value="NZ_JAGRPV010000001.1"/>
</dbReference>
<dbReference type="SUPFAM" id="SSF51905">
    <property type="entry name" value="FAD/NAD(P)-binding domain"/>
    <property type="match status" value="1"/>
</dbReference>
<keyword evidence="2" id="KW-0560">Oxidoreductase</keyword>
<dbReference type="PANTHER" id="PTHR13847">
    <property type="entry name" value="SARCOSINE DEHYDROGENASE-RELATED"/>
    <property type="match status" value="1"/>
</dbReference>
<dbReference type="PANTHER" id="PTHR13847:SF201">
    <property type="entry name" value="PUTATIBE OXIDOREDUCTASE"/>
    <property type="match status" value="1"/>
</dbReference>
<dbReference type="Proteomes" id="UP001161691">
    <property type="component" value="Unassembled WGS sequence"/>
</dbReference>
<gene>
    <name evidence="2" type="ORF">KB449_30260</name>
</gene>
<dbReference type="Gene3D" id="3.50.50.60">
    <property type="entry name" value="FAD/NAD(P)-binding domain"/>
    <property type="match status" value="1"/>
</dbReference>
<comment type="caution">
    <text evidence="2">The sequence shown here is derived from an EMBL/GenBank/DDBJ whole genome shotgun (WGS) entry which is preliminary data.</text>
</comment>
<reference evidence="2" key="1">
    <citation type="submission" date="2023-04" db="EMBL/GenBank/DDBJ databases">
        <title>Comparative genomic analysis of Cohnella hashimotonis sp. nov., isolated from the International Space Station.</title>
        <authorList>
            <person name="Venkateswaran K."/>
            <person name="Simpson A."/>
        </authorList>
    </citation>
    <scope>NUCLEOTIDE SEQUENCE</scope>
    <source>
        <strain evidence="2">F6_2S_P_1</strain>
    </source>
</reference>
<proteinExistence type="predicted"/>
<name>A0ABT6TRB6_9BACL</name>
<feature type="domain" description="FAD dependent oxidoreductase" evidence="1">
    <location>
        <begin position="30"/>
        <end position="385"/>
    </location>
</feature>
<keyword evidence="3" id="KW-1185">Reference proteome</keyword>
<dbReference type="InterPro" id="IPR006076">
    <property type="entry name" value="FAD-dep_OxRdtase"/>
</dbReference>
<dbReference type="EC" id="1.-.-.-" evidence="2"/>